<accession>A0AAW8QW75</accession>
<protein>
    <submittedName>
        <fullName evidence="3">DUF3488 and transglutaminase-like domain-containing protein</fullName>
    </submittedName>
</protein>
<feature type="transmembrane region" description="Helical" evidence="1">
    <location>
        <begin position="9"/>
        <end position="25"/>
    </location>
</feature>
<evidence type="ECO:0000313" key="4">
    <source>
        <dbReference type="Proteomes" id="UP001249020"/>
    </source>
</evidence>
<sequence>MERIKVHNRSYAAFLCLGTFTALILSLLSPMMGWVLVLCACSFSITAYKAHNNSPPLKNSLLNLMAMLCIAILVWLAKDFGLLNTMINLLVVSCCLKILNLHHTGDYQMVASIQLFLVGCGLIFHQSLAYSLFYGVIVILLFCTLHAIKIRDTSFRKYAKQTLLLLAQTIPIAVILFFVTPKLSPLWKMPVNKSNQTGLSETMTPGDIANLAKSDELVFRAEFDNALPKPQDTYWRAIVLDEFDGKTWSLSERSKAFHGPPSVTFTGKSLDYIVIAEPTSTTWLYSLDIPVLVQGTSTQTLKTNQQFQLSSSSPLYTKGLYALRSFVEQPLNIYAGYEDTSQYLQVPNTGNPETVEFVLKNISPSMSTQEKIARLNDIFRSKPFKYSLSPPLMQSNPIDQFLFEEQVGFCSHYASALTYMLRLANVPARIVTGYQGGEVQSGNVISVHQYDAHAWVEAWDKSAGWTRLDPTAIVAPNRVLSGLLSSIENREEFMKKTPFSLSHLQEYAFFNKVRLLMAKIDHTWSQSILSYNQESQKFLLKRIFGSMNAQTFSYALIGSFVVIGLFIFLLFIPRKKTKLNEDQYWLKGLYALIEKQGHTKDDGETLLQFSNRVAPHLDKPSSAALSFMVKSYYQWKYAQQQQLEDFSAVKQRLHKHLMVLENSSQKS</sequence>
<dbReference type="PANTHER" id="PTHR42736:SF1">
    <property type="entry name" value="PROTEIN-GLUTAMINE GAMMA-GLUTAMYLTRANSFERASE"/>
    <property type="match status" value="1"/>
</dbReference>
<dbReference type="InterPro" id="IPR002931">
    <property type="entry name" value="Transglutaminase-like"/>
</dbReference>
<dbReference type="Gene3D" id="3.10.620.30">
    <property type="match status" value="1"/>
</dbReference>
<dbReference type="EMBL" id="JAVRIE010000001">
    <property type="protein sequence ID" value="MDT0581277.1"/>
    <property type="molecule type" value="Genomic_DNA"/>
</dbReference>
<comment type="caution">
    <text evidence="3">The sequence shown here is derived from an EMBL/GenBank/DDBJ whole genome shotgun (WGS) entry which is preliminary data.</text>
</comment>
<dbReference type="Proteomes" id="UP001249020">
    <property type="component" value="Unassembled WGS sequence"/>
</dbReference>
<feature type="transmembrane region" description="Helical" evidence="1">
    <location>
        <begin position="162"/>
        <end position="180"/>
    </location>
</feature>
<keyword evidence="4" id="KW-1185">Reference proteome</keyword>
<keyword evidence="1" id="KW-0812">Transmembrane</keyword>
<feature type="transmembrane region" description="Helical" evidence="1">
    <location>
        <begin position="552"/>
        <end position="572"/>
    </location>
</feature>
<dbReference type="Pfam" id="PF11992">
    <property type="entry name" value="TgpA_N"/>
    <property type="match status" value="1"/>
</dbReference>
<reference evidence="3 4" key="1">
    <citation type="submission" date="2023-09" db="EMBL/GenBank/DDBJ databases">
        <authorList>
            <person name="Rey-Velasco X."/>
        </authorList>
    </citation>
    <scope>NUCLEOTIDE SEQUENCE [LARGE SCALE GENOMIC DNA]</scope>
    <source>
        <strain evidence="3 4">W409</strain>
    </source>
</reference>
<dbReference type="RefSeq" id="WP_311360088.1">
    <property type="nucleotide sequence ID" value="NZ_JAVRIE010000001.1"/>
</dbReference>
<evidence type="ECO:0000259" key="2">
    <source>
        <dbReference type="SMART" id="SM00460"/>
    </source>
</evidence>
<feature type="transmembrane region" description="Helical" evidence="1">
    <location>
        <begin position="131"/>
        <end position="150"/>
    </location>
</feature>
<evidence type="ECO:0000256" key="1">
    <source>
        <dbReference type="SAM" id="Phobius"/>
    </source>
</evidence>
<dbReference type="InterPro" id="IPR038765">
    <property type="entry name" value="Papain-like_cys_pep_sf"/>
</dbReference>
<gene>
    <name evidence="3" type="ORF">RM544_01890</name>
</gene>
<dbReference type="Pfam" id="PF01841">
    <property type="entry name" value="Transglut_core"/>
    <property type="match status" value="1"/>
</dbReference>
<feature type="transmembrane region" description="Helical" evidence="1">
    <location>
        <begin position="60"/>
        <end position="77"/>
    </location>
</feature>
<dbReference type="AlphaFoldDB" id="A0AAW8QW75"/>
<dbReference type="InterPro" id="IPR021878">
    <property type="entry name" value="TgpA_N"/>
</dbReference>
<evidence type="ECO:0000313" key="3">
    <source>
        <dbReference type="EMBL" id="MDT0581277.1"/>
    </source>
</evidence>
<organism evidence="3 4">
    <name type="scientific">Brumicola blandensis</name>
    <dbReference type="NCBI Taxonomy" id="3075611"/>
    <lineage>
        <taxon>Bacteria</taxon>
        <taxon>Pseudomonadati</taxon>
        <taxon>Pseudomonadota</taxon>
        <taxon>Gammaproteobacteria</taxon>
        <taxon>Alteromonadales</taxon>
        <taxon>Alteromonadaceae</taxon>
        <taxon>Brumicola</taxon>
    </lineage>
</organism>
<keyword evidence="1" id="KW-1133">Transmembrane helix</keyword>
<dbReference type="SMART" id="SM00460">
    <property type="entry name" value="TGc"/>
    <property type="match status" value="1"/>
</dbReference>
<dbReference type="SUPFAM" id="SSF54001">
    <property type="entry name" value="Cysteine proteinases"/>
    <property type="match status" value="1"/>
</dbReference>
<feature type="domain" description="Transglutaminase-like" evidence="2">
    <location>
        <begin position="402"/>
        <end position="472"/>
    </location>
</feature>
<dbReference type="InterPro" id="IPR052901">
    <property type="entry name" value="Bact_TGase-like"/>
</dbReference>
<name>A0AAW8QW75_9ALTE</name>
<feature type="transmembrane region" description="Helical" evidence="1">
    <location>
        <begin position="83"/>
        <end position="100"/>
    </location>
</feature>
<proteinExistence type="predicted"/>
<dbReference type="PANTHER" id="PTHR42736">
    <property type="entry name" value="PROTEIN-GLUTAMINE GAMMA-GLUTAMYLTRANSFERASE"/>
    <property type="match status" value="1"/>
</dbReference>
<keyword evidence="1" id="KW-0472">Membrane</keyword>